<feature type="region of interest" description="Disordered" evidence="1">
    <location>
        <begin position="170"/>
        <end position="194"/>
    </location>
</feature>
<gene>
    <name evidence="2" type="ORF">GTHE00462_LOCUS36369</name>
</gene>
<organism evidence="2">
    <name type="scientific">Guillardia theta</name>
    <name type="common">Cryptophyte</name>
    <name type="synonym">Cryptomonas phi</name>
    <dbReference type="NCBI Taxonomy" id="55529"/>
    <lineage>
        <taxon>Eukaryota</taxon>
        <taxon>Cryptophyceae</taxon>
        <taxon>Pyrenomonadales</taxon>
        <taxon>Geminigeraceae</taxon>
        <taxon>Guillardia</taxon>
    </lineage>
</organism>
<reference evidence="2" key="1">
    <citation type="submission" date="2021-01" db="EMBL/GenBank/DDBJ databases">
        <authorList>
            <person name="Corre E."/>
            <person name="Pelletier E."/>
            <person name="Niang G."/>
            <person name="Scheremetjew M."/>
            <person name="Finn R."/>
            <person name="Kale V."/>
            <person name="Holt S."/>
            <person name="Cochrane G."/>
            <person name="Meng A."/>
            <person name="Brown T."/>
            <person name="Cohen L."/>
        </authorList>
    </citation>
    <scope>NUCLEOTIDE SEQUENCE</scope>
    <source>
        <strain evidence="2">CCMP 2712</strain>
    </source>
</reference>
<feature type="region of interest" description="Disordered" evidence="1">
    <location>
        <begin position="222"/>
        <end position="241"/>
    </location>
</feature>
<feature type="compositionally biased region" description="Polar residues" evidence="1">
    <location>
        <begin position="458"/>
        <end position="482"/>
    </location>
</feature>
<dbReference type="AlphaFoldDB" id="A0A7S4UQX0"/>
<sequence length="482" mass="52202">MAQVEEKNSVRVHGGGDVDEEGARARWSQSGQTRSWSRECGPYRGEWADRGSGLMDEMRCWSSGRTRSSCLGGAGCFSNVMEPATCRKGGVSIDLPTTGEFKFLQSVSGRQKICSKRKQRRALTTFLLQCLAVSEITVAMTLDGGGERAVVPRAGTVYDGLDSRAEEINQETGGANSNPSPSPLNPPREPAQQRTFSFSGPFMLTLGGSGNSGMLRGSFTNLPSTMRSSTETDDQETSLSDEGLDSCIHHRMEGRNVLDGAGSLDYPISRQAAPSRHRFVQPRSEADNMNTFSRSSWSLPENFDVVYQNHSSFNLSSIPGLAELNPLEEIPIDPGNFQAEVNLLMVSNGTATTSPIGTLNSFPALMFLFHRLSRIRLPAIFVRSRTGQASSGGGYPDGADFLWDDDGLGTVNNADGNRPTYAEAAAGKPGRQAQTKQPYFFRGRASEPMLMSLKRKSTNNGVANTQVDNSPAENSSTYDSEL</sequence>
<feature type="region of interest" description="Disordered" evidence="1">
    <location>
        <begin position="1"/>
        <end position="38"/>
    </location>
</feature>
<protein>
    <submittedName>
        <fullName evidence="2">Uncharacterized protein</fullName>
    </submittedName>
</protein>
<name>A0A7S4UQX0_GUITH</name>
<accession>A0A7S4UQX0</accession>
<feature type="compositionally biased region" description="Pro residues" evidence="1">
    <location>
        <begin position="180"/>
        <end position="189"/>
    </location>
</feature>
<feature type="region of interest" description="Disordered" evidence="1">
    <location>
        <begin position="452"/>
        <end position="482"/>
    </location>
</feature>
<dbReference type="EMBL" id="HBKN01046572">
    <property type="protein sequence ID" value="CAE2336305.1"/>
    <property type="molecule type" value="Transcribed_RNA"/>
</dbReference>
<evidence type="ECO:0000313" key="2">
    <source>
        <dbReference type="EMBL" id="CAE2336305.1"/>
    </source>
</evidence>
<proteinExistence type="predicted"/>
<evidence type="ECO:0000256" key="1">
    <source>
        <dbReference type="SAM" id="MobiDB-lite"/>
    </source>
</evidence>